<dbReference type="Proteomes" id="UP000694545">
    <property type="component" value="Unplaced"/>
</dbReference>
<dbReference type="AlphaFoldDB" id="A0A8D2JFS6"/>
<evidence type="ECO:0000313" key="3">
    <source>
        <dbReference type="Ensembl" id="ENSVKKP00000008151.1"/>
    </source>
</evidence>
<dbReference type="SUPFAM" id="SSF57392">
    <property type="entry name" value="Defensin-like"/>
    <property type="match status" value="1"/>
</dbReference>
<feature type="signal peptide" evidence="1">
    <location>
        <begin position="1"/>
        <end position="16"/>
    </location>
</feature>
<keyword evidence="4" id="KW-1185">Reference proteome</keyword>
<evidence type="ECO:0000256" key="1">
    <source>
        <dbReference type="SAM" id="SignalP"/>
    </source>
</evidence>
<keyword evidence="1" id="KW-0732">Signal</keyword>
<name>A0A8D2JFS6_VARKO</name>
<feature type="domain" description="Beta-defensin-like" evidence="2">
    <location>
        <begin position="31"/>
        <end position="63"/>
    </location>
</feature>
<dbReference type="GO" id="GO:0005576">
    <property type="term" value="C:extracellular region"/>
    <property type="evidence" value="ECO:0007669"/>
    <property type="project" value="InterPro"/>
</dbReference>
<dbReference type="Pfam" id="PF00711">
    <property type="entry name" value="Defensin_beta"/>
    <property type="match status" value="1"/>
</dbReference>
<sequence>FRVLSWFIMLVPQTFTSLRSTGTPASPVRGPLQCVKQGGFCMSGNCRFPLRKLGTCHRFKACCIR</sequence>
<feature type="chain" id="PRO_5034331435" description="Beta-defensin-like domain-containing protein" evidence="1">
    <location>
        <begin position="17"/>
        <end position="65"/>
    </location>
</feature>
<evidence type="ECO:0000259" key="2">
    <source>
        <dbReference type="Pfam" id="PF00711"/>
    </source>
</evidence>
<dbReference type="InterPro" id="IPR001855">
    <property type="entry name" value="Defensin_beta-like"/>
</dbReference>
<protein>
    <recommendedName>
        <fullName evidence="2">Beta-defensin-like domain-containing protein</fullName>
    </recommendedName>
</protein>
<reference evidence="3" key="2">
    <citation type="submission" date="2025-09" db="UniProtKB">
        <authorList>
            <consortium name="Ensembl"/>
        </authorList>
    </citation>
    <scope>IDENTIFICATION</scope>
</reference>
<dbReference type="GO" id="GO:0006952">
    <property type="term" value="P:defense response"/>
    <property type="evidence" value="ECO:0007669"/>
    <property type="project" value="InterPro"/>
</dbReference>
<organism evidence="3 4">
    <name type="scientific">Varanus komodoensis</name>
    <name type="common">Komodo dragon</name>
    <dbReference type="NCBI Taxonomy" id="61221"/>
    <lineage>
        <taxon>Eukaryota</taxon>
        <taxon>Metazoa</taxon>
        <taxon>Chordata</taxon>
        <taxon>Craniata</taxon>
        <taxon>Vertebrata</taxon>
        <taxon>Euteleostomi</taxon>
        <taxon>Lepidosauria</taxon>
        <taxon>Squamata</taxon>
        <taxon>Bifurcata</taxon>
        <taxon>Unidentata</taxon>
        <taxon>Episquamata</taxon>
        <taxon>Toxicofera</taxon>
        <taxon>Anguimorpha</taxon>
        <taxon>Paleoanguimorpha</taxon>
        <taxon>Varanoidea</taxon>
        <taxon>Varanidae</taxon>
        <taxon>Varanus</taxon>
    </lineage>
</organism>
<accession>A0A8D2JFS6</accession>
<evidence type="ECO:0000313" key="4">
    <source>
        <dbReference type="Proteomes" id="UP000694545"/>
    </source>
</evidence>
<proteinExistence type="predicted"/>
<dbReference type="Ensembl" id="ENSVKKT00000008364.1">
    <property type="protein sequence ID" value="ENSVKKP00000008151.1"/>
    <property type="gene ID" value="ENSVKKG00000005805.1"/>
</dbReference>
<reference evidence="3" key="1">
    <citation type="submission" date="2025-08" db="UniProtKB">
        <authorList>
            <consortium name="Ensembl"/>
        </authorList>
    </citation>
    <scope>IDENTIFICATION</scope>
</reference>